<evidence type="ECO:0000313" key="3">
    <source>
        <dbReference type="EMBL" id="NKQ51384.1"/>
    </source>
</evidence>
<dbReference type="PANTHER" id="PTHR48083:SF5">
    <property type="entry name" value="NRGC PROTEIN"/>
    <property type="match status" value="1"/>
</dbReference>
<organism evidence="3 4">
    <name type="scientific">Amycolatopsis acididurans</name>
    <dbReference type="NCBI Taxonomy" id="2724524"/>
    <lineage>
        <taxon>Bacteria</taxon>
        <taxon>Bacillati</taxon>
        <taxon>Actinomycetota</taxon>
        <taxon>Actinomycetes</taxon>
        <taxon>Pseudonocardiales</taxon>
        <taxon>Pseudonocardiaceae</taxon>
        <taxon>Amycolatopsis</taxon>
    </lineage>
</organism>
<dbReference type="InterPro" id="IPR013107">
    <property type="entry name" value="Acyl-CoA_DH_C"/>
</dbReference>
<evidence type="ECO:0000256" key="1">
    <source>
        <dbReference type="ARBA" id="ARBA00023002"/>
    </source>
</evidence>
<dbReference type="SUPFAM" id="SSF56645">
    <property type="entry name" value="Acyl-CoA dehydrogenase NM domain-like"/>
    <property type="match status" value="1"/>
</dbReference>
<gene>
    <name evidence="3" type="ORF">HFP15_00625</name>
</gene>
<dbReference type="EMBL" id="JAAXLS010000001">
    <property type="protein sequence ID" value="NKQ51384.1"/>
    <property type="molecule type" value="Genomic_DNA"/>
</dbReference>
<dbReference type="Gene3D" id="2.40.110.10">
    <property type="entry name" value="Butyryl-CoA Dehydrogenase, subunit A, domain 2"/>
    <property type="match status" value="1"/>
</dbReference>
<name>A0ABX1IX83_9PSEU</name>
<evidence type="ECO:0000259" key="2">
    <source>
        <dbReference type="Pfam" id="PF08028"/>
    </source>
</evidence>
<proteinExistence type="predicted"/>
<dbReference type="Gene3D" id="1.20.140.10">
    <property type="entry name" value="Butyryl-CoA Dehydrogenase, subunit A, domain 3"/>
    <property type="match status" value="1"/>
</dbReference>
<sequence length="390" mass="41994">MGQLHVSDEFDALMARLDGIAGVLEDNADQGEEIGRLTDEAAKALKETGAFRVGVPRALGGYEFSPRQVIDTIAKITYTDASAGWAFMAVQMVTGTTAAYLGEKAAGVLFPDVRSGHHALIAGQGTKLGKAVTAEGGYRISGHWHFASGIPMCSHIHTAAFCEQTGEALVFTLPVEQATLIDNWDVMGLRATASIDYTVDDVFVPEEFVYPIATMDVRLGGAIYRMGLANMAGICHTGWAFGVGRRMLDEMRALAAKKTGNPGATVDTHQFYAEYAQAEAKLRAARAWAMEVWADNEATLDRGEKLSTEQETVTRLMLNNATWSVHAAGLAAYKWAGTAALRRGALQRFFRDLHAGTQHVTSGPGVLQGCGKWLAGLAPDAHWEFLELKG</sequence>
<dbReference type="Gene3D" id="1.10.540.10">
    <property type="entry name" value="Acyl-CoA dehydrogenase/oxidase, N-terminal domain"/>
    <property type="match status" value="1"/>
</dbReference>
<keyword evidence="4" id="KW-1185">Reference proteome</keyword>
<dbReference type="Proteomes" id="UP000715441">
    <property type="component" value="Unassembled WGS sequence"/>
</dbReference>
<accession>A0ABX1IX83</accession>
<feature type="domain" description="Acyl-CoA dehydrogenase C-terminal" evidence="2">
    <location>
        <begin position="234"/>
        <end position="360"/>
    </location>
</feature>
<dbReference type="PANTHER" id="PTHR48083">
    <property type="entry name" value="MEDIUM-CHAIN SPECIFIC ACYL-COA DEHYDROGENASE, MITOCHONDRIAL-RELATED"/>
    <property type="match status" value="1"/>
</dbReference>
<dbReference type="InterPro" id="IPR050741">
    <property type="entry name" value="Acyl-CoA_dehydrogenase"/>
</dbReference>
<dbReference type="RefSeq" id="WP_168510239.1">
    <property type="nucleotide sequence ID" value="NZ_JAAXLS010000001.1"/>
</dbReference>
<dbReference type="InterPro" id="IPR046373">
    <property type="entry name" value="Acyl-CoA_Oxase/DH_mid-dom_sf"/>
</dbReference>
<comment type="caution">
    <text evidence="3">The sequence shown here is derived from an EMBL/GenBank/DDBJ whole genome shotgun (WGS) entry which is preliminary data.</text>
</comment>
<dbReference type="SUPFAM" id="SSF47203">
    <property type="entry name" value="Acyl-CoA dehydrogenase C-terminal domain-like"/>
    <property type="match status" value="1"/>
</dbReference>
<dbReference type="Pfam" id="PF08028">
    <property type="entry name" value="Acyl-CoA_dh_2"/>
    <property type="match status" value="1"/>
</dbReference>
<protein>
    <submittedName>
        <fullName evidence="3">Acyl-CoA dehydrogenase</fullName>
    </submittedName>
</protein>
<dbReference type="InterPro" id="IPR036250">
    <property type="entry name" value="AcylCo_DH-like_C"/>
</dbReference>
<dbReference type="InterPro" id="IPR037069">
    <property type="entry name" value="AcylCoA_DH/ox_N_sf"/>
</dbReference>
<evidence type="ECO:0000313" key="4">
    <source>
        <dbReference type="Proteomes" id="UP000715441"/>
    </source>
</evidence>
<keyword evidence="1" id="KW-0560">Oxidoreductase</keyword>
<reference evidence="3 4" key="1">
    <citation type="submission" date="2020-04" db="EMBL/GenBank/DDBJ databases">
        <title>Novel species.</title>
        <authorList>
            <person name="Teo W.F.A."/>
            <person name="Lipun K."/>
            <person name="Srisuk N."/>
            <person name="Duangmal K."/>
        </authorList>
    </citation>
    <scope>NUCLEOTIDE SEQUENCE [LARGE SCALE GENOMIC DNA]</scope>
    <source>
        <strain evidence="3 4">K13G38</strain>
    </source>
</reference>
<dbReference type="PIRSF" id="PIRSF016578">
    <property type="entry name" value="HsaA"/>
    <property type="match status" value="1"/>
</dbReference>
<dbReference type="InterPro" id="IPR009100">
    <property type="entry name" value="AcylCoA_DH/oxidase_NM_dom_sf"/>
</dbReference>